<keyword evidence="6" id="KW-1185">Reference proteome</keyword>
<accession>A0A914CJ00</accession>
<comment type="subcellular location">
    <subcellularLocation>
        <location evidence="1">Membrane</location>
        <topology evidence="1">Multi-pass membrane protein</topology>
    </subcellularLocation>
</comment>
<feature type="transmembrane region" description="Helical" evidence="5">
    <location>
        <begin position="86"/>
        <end position="108"/>
    </location>
</feature>
<proteinExistence type="predicted"/>
<sequence>MGIDMVVGGLDFMLMKINRHQILRRFTNNKITPANHLSRSYQLAENNRTIRIIFPISLAHSLIFICFLSSKILLQALEDDHGDKNYIIWDELCDTIINIYILIIALIYNRLRKLLLKPTTTNVIVKQADATEEYFKNLKTMFDENYDRKYSQRK</sequence>
<dbReference type="Proteomes" id="UP000887540">
    <property type="component" value="Unplaced"/>
</dbReference>
<evidence type="ECO:0000256" key="2">
    <source>
        <dbReference type="ARBA" id="ARBA00022692"/>
    </source>
</evidence>
<dbReference type="Pfam" id="PF10292">
    <property type="entry name" value="7TM_GPCR_Srab"/>
    <property type="match status" value="1"/>
</dbReference>
<evidence type="ECO:0000313" key="7">
    <source>
        <dbReference type="WBParaSite" id="ACRNAN_scaffold1128.g9588.t1"/>
    </source>
</evidence>
<feature type="transmembrane region" description="Helical" evidence="5">
    <location>
        <begin position="52"/>
        <end position="74"/>
    </location>
</feature>
<organism evidence="6 7">
    <name type="scientific">Acrobeloides nanus</name>
    <dbReference type="NCBI Taxonomy" id="290746"/>
    <lineage>
        <taxon>Eukaryota</taxon>
        <taxon>Metazoa</taxon>
        <taxon>Ecdysozoa</taxon>
        <taxon>Nematoda</taxon>
        <taxon>Chromadorea</taxon>
        <taxon>Rhabditida</taxon>
        <taxon>Tylenchina</taxon>
        <taxon>Cephalobomorpha</taxon>
        <taxon>Cephaloboidea</taxon>
        <taxon>Cephalobidae</taxon>
        <taxon>Acrobeloides</taxon>
    </lineage>
</organism>
<evidence type="ECO:0000256" key="3">
    <source>
        <dbReference type="ARBA" id="ARBA00022989"/>
    </source>
</evidence>
<dbReference type="InterPro" id="IPR019408">
    <property type="entry name" value="7TM_GPCR_serpentine_rcpt_Srab"/>
</dbReference>
<keyword evidence="4 5" id="KW-0472">Membrane</keyword>
<dbReference type="AlphaFoldDB" id="A0A914CJ00"/>
<evidence type="ECO:0000256" key="4">
    <source>
        <dbReference type="ARBA" id="ARBA00023136"/>
    </source>
</evidence>
<protein>
    <submittedName>
        <fullName evidence="7">Uncharacterized protein</fullName>
    </submittedName>
</protein>
<dbReference type="GO" id="GO:0016020">
    <property type="term" value="C:membrane"/>
    <property type="evidence" value="ECO:0007669"/>
    <property type="project" value="UniProtKB-SubCell"/>
</dbReference>
<name>A0A914CJ00_9BILA</name>
<keyword evidence="2 5" id="KW-0812">Transmembrane</keyword>
<evidence type="ECO:0000256" key="5">
    <source>
        <dbReference type="SAM" id="Phobius"/>
    </source>
</evidence>
<reference evidence="7" key="1">
    <citation type="submission" date="2022-11" db="UniProtKB">
        <authorList>
            <consortium name="WormBaseParasite"/>
        </authorList>
    </citation>
    <scope>IDENTIFICATION</scope>
</reference>
<evidence type="ECO:0000256" key="1">
    <source>
        <dbReference type="ARBA" id="ARBA00004141"/>
    </source>
</evidence>
<dbReference type="WBParaSite" id="ACRNAN_scaffold1128.g9588.t1">
    <property type="protein sequence ID" value="ACRNAN_scaffold1128.g9588.t1"/>
    <property type="gene ID" value="ACRNAN_scaffold1128.g9588"/>
</dbReference>
<keyword evidence="3 5" id="KW-1133">Transmembrane helix</keyword>
<evidence type="ECO:0000313" key="6">
    <source>
        <dbReference type="Proteomes" id="UP000887540"/>
    </source>
</evidence>